<organism evidence="1 2">
    <name type="scientific">Sphaeroforma arctica JP610</name>
    <dbReference type="NCBI Taxonomy" id="667725"/>
    <lineage>
        <taxon>Eukaryota</taxon>
        <taxon>Ichthyosporea</taxon>
        <taxon>Ichthyophonida</taxon>
        <taxon>Sphaeroforma</taxon>
    </lineage>
</organism>
<dbReference type="CDD" id="cd00761">
    <property type="entry name" value="Glyco_tranf_GTA_type"/>
    <property type="match status" value="1"/>
</dbReference>
<proteinExistence type="predicted"/>
<dbReference type="InterPro" id="IPR029044">
    <property type="entry name" value="Nucleotide-diphossugar_trans"/>
</dbReference>
<dbReference type="OrthoDB" id="339681at2759"/>
<name>A0A0L0FI66_9EUKA</name>
<accession>A0A0L0FI66</accession>
<evidence type="ECO:0000313" key="1">
    <source>
        <dbReference type="EMBL" id="KNC75723.1"/>
    </source>
</evidence>
<gene>
    <name evidence="1" type="ORF">SARC_11760</name>
</gene>
<sequence>MHTNITLVIPALAFDFVHFADPLYESFERLTVLPEEVLMVVSNTSSLELNTTKYIKEKERFLQLQVDTGMRIRLLEYNYPVLQSVAKNIGAASATRQWVSVFDVDDVLHSQRFEVLDQVFKVRPEVNAVLTQFSFTTSAELKNNSVPVELYYTMDEIYNRTYDPQWIREEFAVHLEENNMALKGETPYSWCCPFIPNSLTANGWVSVKKDVWMKHQQRNNLPLGEDIEFNTRLIAGGENLTVVYANLGFYRWKSDAERPE</sequence>
<reference evidence="1 2" key="1">
    <citation type="submission" date="2011-02" db="EMBL/GenBank/DDBJ databases">
        <title>The Genome Sequence of Sphaeroforma arctica JP610.</title>
        <authorList>
            <consortium name="The Broad Institute Genome Sequencing Platform"/>
            <person name="Russ C."/>
            <person name="Cuomo C."/>
            <person name="Young S.K."/>
            <person name="Zeng Q."/>
            <person name="Gargeya S."/>
            <person name="Alvarado L."/>
            <person name="Berlin A."/>
            <person name="Chapman S.B."/>
            <person name="Chen Z."/>
            <person name="Freedman E."/>
            <person name="Gellesch M."/>
            <person name="Goldberg J."/>
            <person name="Griggs A."/>
            <person name="Gujja S."/>
            <person name="Heilman E."/>
            <person name="Heiman D."/>
            <person name="Howarth C."/>
            <person name="Mehta T."/>
            <person name="Neiman D."/>
            <person name="Pearson M."/>
            <person name="Roberts A."/>
            <person name="Saif S."/>
            <person name="Shea T."/>
            <person name="Shenoy N."/>
            <person name="Sisk P."/>
            <person name="Stolte C."/>
            <person name="Sykes S."/>
            <person name="White J."/>
            <person name="Yandava C."/>
            <person name="Burger G."/>
            <person name="Gray M.W."/>
            <person name="Holland P.W.H."/>
            <person name="King N."/>
            <person name="Lang F.B.F."/>
            <person name="Roger A.J."/>
            <person name="Ruiz-Trillo I."/>
            <person name="Haas B."/>
            <person name="Nusbaum C."/>
            <person name="Birren B."/>
        </authorList>
    </citation>
    <scope>NUCLEOTIDE SEQUENCE [LARGE SCALE GENOMIC DNA]</scope>
    <source>
        <strain evidence="1 2">JP610</strain>
    </source>
</reference>
<evidence type="ECO:0008006" key="3">
    <source>
        <dbReference type="Google" id="ProtNLM"/>
    </source>
</evidence>
<keyword evidence="2" id="KW-1185">Reference proteome</keyword>
<dbReference type="AlphaFoldDB" id="A0A0L0FI66"/>
<protein>
    <recommendedName>
        <fullName evidence="3">Glycosyltransferase 2-like domain-containing protein</fullName>
    </recommendedName>
</protein>
<dbReference type="GeneID" id="25912264"/>
<dbReference type="eggNOG" id="ENOG502SUUH">
    <property type="taxonomic scope" value="Eukaryota"/>
</dbReference>
<evidence type="ECO:0000313" key="2">
    <source>
        <dbReference type="Proteomes" id="UP000054560"/>
    </source>
</evidence>
<dbReference type="Proteomes" id="UP000054560">
    <property type="component" value="Unassembled WGS sequence"/>
</dbReference>
<dbReference type="SUPFAM" id="SSF53448">
    <property type="entry name" value="Nucleotide-diphospho-sugar transferases"/>
    <property type="match status" value="1"/>
</dbReference>
<dbReference type="Gene3D" id="3.90.550.10">
    <property type="entry name" value="Spore Coat Polysaccharide Biosynthesis Protein SpsA, Chain A"/>
    <property type="match status" value="1"/>
</dbReference>
<dbReference type="EMBL" id="KQ243456">
    <property type="protein sequence ID" value="KNC75723.1"/>
    <property type="molecule type" value="Genomic_DNA"/>
</dbReference>
<dbReference type="RefSeq" id="XP_014149625.1">
    <property type="nucleotide sequence ID" value="XM_014294150.1"/>
</dbReference>